<reference evidence="1 2" key="1">
    <citation type="journal article" date="2014" name="J. Biotechnol.">
        <title>Complete genome sequence of the actinobacterium Actinoplanes friuliensis HAG 010964, producer of the lipopeptide antibiotic friulimycin.</title>
        <authorList>
            <person name="Ruckert C."/>
            <person name="Szczepanowski R."/>
            <person name="Albersmeier A."/>
            <person name="Goesmann A."/>
            <person name="Fischer N."/>
            <person name="Steinkamper A."/>
            <person name="Puhler A."/>
            <person name="Biener R."/>
            <person name="Schwartz D."/>
            <person name="Kalinowski J."/>
        </authorList>
    </citation>
    <scope>NUCLEOTIDE SEQUENCE [LARGE SCALE GENOMIC DNA]</scope>
    <source>
        <strain evidence="1 2">DSM 7358</strain>
    </source>
</reference>
<name>U5VXR7_9ACTN</name>
<evidence type="ECO:0000313" key="1">
    <source>
        <dbReference type="EMBL" id="AGZ41547.1"/>
    </source>
</evidence>
<dbReference type="KEGG" id="afs:AFR_16325"/>
<dbReference type="EMBL" id="CP006272">
    <property type="protein sequence ID" value="AGZ41547.1"/>
    <property type="molecule type" value="Genomic_DNA"/>
</dbReference>
<dbReference type="Proteomes" id="UP000017746">
    <property type="component" value="Chromosome"/>
</dbReference>
<dbReference type="HOGENOM" id="CLU_451756_0_0_11"/>
<proteinExistence type="predicted"/>
<dbReference type="RefSeq" id="WP_023361622.1">
    <property type="nucleotide sequence ID" value="NC_022657.1"/>
</dbReference>
<dbReference type="STRING" id="1246995.AFR_16325"/>
<organism evidence="1 2">
    <name type="scientific">Actinoplanes friuliensis DSM 7358</name>
    <dbReference type="NCBI Taxonomy" id="1246995"/>
    <lineage>
        <taxon>Bacteria</taxon>
        <taxon>Bacillati</taxon>
        <taxon>Actinomycetota</taxon>
        <taxon>Actinomycetes</taxon>
        <taxon>Micromonosporales</taxon>
        <taxon>Micromonosporaceae</taxon>
        <taxon>Actinoplanes</taxon>
    </lineage>
</organism>
<keyword evidence="2" id="KW-1185">Reference proteome</keyword>
<dbReference type="OrthoDB" id="3279391at2"/>
<protein>
    <submittedName>
        <fullName evidence="1">Uncharacterized protein</fullName>
    </submittedName>
</protein>
<dbReference type="PATRIC" id="fig|1246995.3.peg.3311"/>
<evidence type="ECO:0000313" key="2">
    <source>
        <dbReference type="Proteomes" id="UP000017746"/>
    </source>
</evidence>
<gene>
    <name evidence="1" type="ORF">AFR_16325</name>
</gene>
<dbReference type="eggNOG" id="ENOG5030NUB">
    <property type="taxonomic scope" value="Bacteria"/>
</dbReference>
<accession>U5VXR7</accession>
<dbReference type="AlphaFoldDB" id="U5VXR7"/>
<sequence length="604" mass="65964">MFGRRTRPAVPDQSVNRFGNTCPVCGAALGAVDLELDRATGRFKLPPSMRLEVGPADAENRNSWRVTVLSVNASGLPYEPLTSTTPRFIAEEVEYTYLLCGGGHIFPDVVSVFDQAGGGHLRNAQRIDGWNMVAAIGAPASGKTYLLVRMLHQNLDTPDGFDLSSGASGRVRLRQLTPLERMPLAVRAERYKRTVSEGHPIPPTNTEQEGKPVGILDRALPSALEDGIRQLVFKTVVDGQRRAEEWGRNFRQPLVLRTDSQGRRFWTGVADLPGELFNPDDTQPQEAGKLRGFDSLLWVVDPVVAANALDWLVADSLPDVTDYPMMLDGSLRPGASESSGHKVVRGNRDHFQIEIGRQLTLIDGILTRGPEQNLNLFVALSKCDLIHAALRNKKLTDLGAPDVVRRGVARYLFTTARKLAEQRLTADEAATGLLVYLHGGAAGSAVARQERIEHIADGLLRVYSDPTRFWNLVHSGRAEEVVITDGPTMNLQGWHLSVPSLSDHLTAALVPETGHRLLLRDLVMSALGCGLMFGLGHQDAIASLLHDNWLTLKFFLCSPLGTVPMSTSNQLITPLVGGDRFPQAHERSAALTQLMLAVLGKARS</sequence>